<proteinExistence type="inferred from homology"/>
<evidence type="ECO:0000256" key="5">
    <source>
        <dbReference type="ARBA" id="ARBA00022840"/>
    </source>
</evidence>
<evidence type="ECO:0000256" key="1">
    <source>
        <dbReference type="ARBA" id="ARBA00022490"/>
    </source>
</evidence>
<dbReference type="SUPFAM" id="SSF53244">
    <property type="entry name" value="MurD-like peptide ligases, peptide-binding domain"/>
    <property type="match status" value="1"/>
</dbReference>
<evidence type="ECO:0000256" key="2">
    <source>
        <dbReference type="ARBA" id="ARBA00022598"/>
    </source>
</evidence>
<comment type="function">
    <text evidence="10 11">Involved in cell wall formation. Catalyzes the final step in the synthesis of UDP-N-acetylmuramoyl-pentapeptide, the precursor of murein.</text>
</comment>
<dbReference type="InterPro" id="IPR036565">
    <property type="entry name" value="Mur-like_cat_sf"/>
</dbReference>
<dbReference type="InterPro" id="IPR013221">
    <property type="entry name" value="Mur_ligase_cen"/>
</dbReference>
<dbReference type="Pfam" id="PF02875">
    <property type="entry name" value="Mur_ligase_C"/>
    <property type="match status" value="1"/>
</dbReference>
<keyword evidence="4 10" id="KW-0547">Nucleotide-binding</keyword>
<gene>
    <name evidence="10" type="primary">murF</name>
    <name evidence="15" type="ORF">EXU48_17055</name>
</gene>
<comment type="catalytic activity">
    <reaction evidence="10 11">
        <text>D-alanyl-D-alanine + UDP-N-acetyl-alpha-D-muramoyl-L-alanyl-gamma-D-glutamyl-meso-2,6-diaminopimelate + ATP = UDP-N-acetyl-alpha-D-muramoyl-L-alanyl-gamma-D-glutamyl-meso-2,6-diaminopimeloyl-D-alanyl-D-alanine + ADP + phosphate + H(+)</text>
        <dbReference type="Rhea" id="RHEA:28374"/>
        <dbReference type="ChEBI" id="CHEBI:15378"/>
        <dbReference type="ChEBI" id="CHEBI:30616"/>
        <dbReference type="ChEBI" id="CHEBI:43474"/>
        <dbReference type="ChEBI" id="CHEBI:57822"/>
        <dbReference type="ChEBI" id="CHEBI:61386"/>
        <dbReference type="ChEBI" id="CHEBI:83905"/>
        <dbReference type="ChEBI" id="CHEBI:456216"/>
        <dbReference type="EC" id="6.3.2.10"/>
    </reaction>
</comment>
<dbReference type="EC" id="6.3.2.10" evidence="10 11"/>
<evidence type="ECO:0000256" key="9">
    <source>
        <dbReference type="ARBA" id="ARBA00023316"/>
    </source>
</evidence>
<dbReference type="SUPFAM" id="SSF63418">
    <property type="entry name" value="MurE/MurF N-terminal domain"/>
    <property type="match status" value="1"/>
</dbReference>
<keyword evidence="5 10" id="KW-0067">ATP-binding</keyword>
<evidence type="ECO:0000256" key="6">
    <source>
        <dbReference type="ARBA" id="ARBA00022960"/>
    </source>
</evidence>
<sequence>MIQLTVAQIAASTGGRVIWPEGTAAPTDSLTSGENSVVADVVIDSREAGPGSLFVALPGEQVDGHDYVSAALGRGAVTALVARPVAGVSVPLVQVPDVQRALGDLARAVLATLRAERDVLVVAITGSAGKTSTKDLLARLLAPLGPVIAPVGSFNNEIGLPLTVLRADGGTVALVLEMGADAPGNLTYLTSIAPPDVAVVLMVGTAHLAGFGDRDGIAAAKSELVQGLRRHGVAVLNADDRRVAAMAPLAAGERVLTFASADPAADVRAEGVTLDAAGHARFTLTTAQGRADVTLALVGAHHVGNALAAATVALDLGRPLEEVAGVLAEAGALSAHRMHVTTLAGGVTLIDDAYNANPDSMRAGLDALVAVAGGGRRSVAVLGEMLELGDTGPGEHRAVGRYAVERGVDLLVVVGAGARPIADGAFAAGAGDAVRTTGTVEAALDLLGAQLRHGDVVLVKSSKGAGLAALADRLTELTEVQQ</sequence>
<dbReference type="Gene3D" id="3.40.1390.10">
    <property type="entry name" value="MurE/MurF, N-terminal domain"/>
    <property type="match status" value="1"/>
</dbReference>
<dbReference type="InterPro" id="IPR004101">
    <property type="entry name" value="Mur_ligase_C"/>
</dbReference>
<comment type="caution">
    <text evidence="15">The sequence shown here is derived from an EMBL/GenBank/DDBJ whole genome shotgun (WGS) entry which is preliminary data.</text>
</comment>
<evidence type="ECO:0000259" key="12">
    <source>
        <dbReference type="Pfam" id="PF01225"/>
    </source>
</evidence>
<dbReference type="EMBL" id="SMNA01000008">
    <property type="protein sequence ID" value="TDE90817.1"/>
    <property type="molecule type" value="Genomic_DNA"/>
</dbReference>
<dbReference type="PANTHER" id="PTHR43024">
    <property type="entry name" value="UDP-N-ACETYLMURAMOYL-TRIPEPTIDE--D-ALANYL-D-ALANINE LIGASE"/>
    <property type="match status" value="1"/>
</dbReference>
<comment type="pathway">
    <text evidence="10 11">Cell wall biogenesis; peptidoglycan biosynthesis.</text>
</comment>
<keyword evidence="16" id="KW-1185">Reference proteome</keyword>
<reference evidence="15 16" key="1">
    <citation type="submission" date="2019-03" db="EMBL/GenBank/DDBJ databases">
        <title>Genomic features of bacteria from cold environments.</title>
        <authorList>
            <person name="Shen L."/>
        </authorList>
    </citation>
    <scope>NUCLEOTIDE SEQUENCE [LARGE SCALE GENOMIC DNA]</scope>
    <source>
        <strain evidence="16">T3246-1</strain>
    </source>
</reference>
<keyword evidence="9 10" id="KW-0961">Cell wall biogenesis/degradation</keyword>
<evidence type="ECO:0000259" key="13">
    <source>
        <dbReference type="Pfam" id="PF02875"/>
    </source>
</evidence>
<evidence type="ECO:0000256" key="4">
    <source>
        <dbReference type="ARBA" id="ARBA00022741"/>
    </source>
</evidence>
<evidence type="ECO:0000256" key="11">
    <source>
        <dbReference type="RuleBase" id="RU004136"/>
    </source>
</evidence>
<dbReference type="GO" id="GO:0016874">
    <property type="term" value="F:ligase activity"/>
    <property type="evidence" value="ECO:0007669"/>
    <property type="project" value="UniProtKB-KW"/>
</dbReference>
<evidence type="ECO:0000256" key="3">
    <source>
        <dbReference type="ARBA" id="ARBA00022618"/>
    </source>
</evidence>
<dbReference type="Gene3D" id="3.40.1190.10">
    <property type="entry name" value="Mur-like, catalytic domain"/>
    <property type="match status" value="1"/>
</dbReference>
<feature type="domain" description="Mur ligase C-terminal" evidence="13">
    <location>
        <begin position="336"/>
        <end position="462"/>
    </location>
</feature>
<dbReference type="Gene3D" id="3.90.190.20">
    <property type="entry name" value="Mur ligase, C-terminal domain"/>
    <property type="match status" value="1"/>
</dbReference>
<dbReference type="Proteomes" id="UP000504882">
    <property type="component" value="Unassembled WGS sequence"/>
</dbReference>
<keyword evidence="8 10" id="KW-0131">Cell cycle</keyword>
<feature type="binding site" evidence="10">
    <location>
        <begin position="126"/>
        <end position="132"/>
    </location>
    <ligand>
        <name>ATP</name>
        <dbReference type="ChEBI" id="CHEBI:30616"/>
    </ligand>
</feature>
<protein>
    <recommendedName>
        <fullName evidence="10 11">UDP-N-acetylmuramoyl-tripeptide--D-alanyl-D-alanine ligase</fullName>
        <ecNumber evidence="10 11">6.3.2.10</ecNumber>
    </recommendedName>
    <alternativeName>
        <fullName evidence="10">D-alanyl-D-alanine-adding enzyme</fullName>
    </alternativeName>
</protein>
<name>A0ABY2E076_9MICO</name>
<evidence type="ECO:0000256" key="10">
    <source>
        <dbReference type="HAMAP-Rule" id="MF_02019"/>
    </source>
</evidence>
<dbReference type="NCBIfam" id="TIGR01143">
    <property type="entry name" value="murF"/>
    <property type="match status" value="1"/>
</dbReference>
<comment type="subcellular location">
    <subcellularLocation>
        <location evidence="10 11">Cytoplasm</location>
    </subcellularLocation>
</comment>
<keyword evidence="1 10" id="KW-0963">Cytoplasm</keyword>
<keyword evidence="2 10" id="KW-0436">Ligase</keyword>
<dbReference type="InterPro" id="IPR000713">
    <property type="entry name" value="Mur_ligase_N"/>
</dbReference>
<dbReference type="InterPro" id="IPR036615">
    <property type="entry name" value="Mur_ligase_C_dom_sf"/>
</dbReference>
<accession>A0ABY2E076</accession>
<evidence type="ECO:0000259" key="14">
    <source>
        <dbReference type="Pfam" id="PF08245"/>
    </source>
</evidence>
<evidence type="ECO:0000256" key="8">
    <source>
        <dbReference type="ARBA" id="ARBA00023306"/>
    </source>
</evidence>
<dbReference type="InterPro" id="IPR005863">
    <property type="entry name" value="UDP-N-AcMur_synth"/>
</dbReference>
<evidence type="ECO:0000256" key="7">
    <source>
        <dbReference type="ARBA" id="ARBA00022984"/>
    </source>
</evidence>
<dbReference type="Pfam" id="PF01225">
    <property type="entry name" value="Mur_ligase"/>
    <property type="match status" value="1"/>
</dbReference>
<comment type="similarity">
    <text evidence="10">Belongs to the MurCDEF family. MurF subfamily.</text>
</comment>
<organism evidence="15 16">
    <name type="scientific">Occultella glacieicola</name>
    <dbReference type="NCBI Taxonomy" id="2518684"/>
    <lineage>
        <taxon>Bacteria</taxon>
        <taxon>Bacillati</taxon>
        <taxon>Actinomycetota</taxon>
        <taxon>Actinomycetes</taxon>
        <taxon>Micrococcales</taxon>
        <taxon>Ruaniaceae</taxon>
        <taxon>Occultella</taxon>
    </lineage>
</organism>
<dbReference type="HAMAP" id="MF_02019">
    <property type="entry name" value="MurF"/>
    <property type="match status" value="1"/>
</dbReference>
<dbReference type="InterPro" id="IPR035911">
    <property type="entry name" value="MurE/MurF_N"/>
</dbReference>
<feature type="domain" description="Mur ligase N-terminal catalytic" evidence="12">
    <location>
        <begin position="41"/>
        <end position="108"/>
    </location>
</feature>
<dbReference type="SUPFAM" id="SSF53623">
    <property type="entry name" value="MurD-like peptide ligases, catalytic domain"/>
    <property type="match status" value="1"/>
</dbReference>
<keyword evidence="7 10" id="KW-0573">Peptidoglycan synthesis</keyword>
<evidence type="ECO:0000313" key="16">
    <source>
        <dbReference type="Proteomes" id="UP000504882"/>
    </source>
</evidence>
<dbReference type="Pfam" id="PF08245">
    <property type="entry name" value="Mur_ligase_M"/>
    <property type="match status" value="1"/>
</dbReference>
<evidence type="ECO:0000313" key="15">
    <source>
        <dbReference type="EMBL" id="TDE90817.1"/>
    </source>
</evidence>
<dbReference type="PANTHER" id="PTHR43024:SF1">
    <property type="entry name" value="UDP-N-ACETYLMURAMOYL-TRIPEPTIDE--D-ALANYL-D-ALANINE LIGASE"/>
    <property type="match status" value="1"/>
</dbReference>
<dbReference type="RefSeq" id="WP_133108882.1">
    <property type="nucleotide sequence ID" value="NZ_SMNA01000008.1"/>
</dbReference>
<feature type="domain" description="Mur ligase central" evidence="14">
    <location>
        <begin position="124"/>
        <end position="313"/>
    </location>
</feature>
<keyword evidence="6 10" id="KW-0133">Cell shape</keyword>
<dbReference type="InterPro" id="IPR051046">
    <property type="entry name" value="MurCDEF_CellWall_CoF430Synth"/>
</dbReference>
<keyword evidence="3 10" id="KW-0132">Cell division</keyword>